<organism evidence="1 2">
    <name type="scientific">Saccharophagus degradans</name>
    <dbReference type="NCBI Taxonomy" id="86304"/>
    <lineage>
        <taxon>Bacteria</taxon>
        <taxon>Pseudomonadati</taxon>
        <taxon>Pseudomonadota</taxon>
        <taxon>Gammaproteobacteria</taxon>
        <taxon>Cellvibrionales</taxon>
        <taxon>Cellvibrionaceae</taxon>
        <taxon>Saccharophagus</taxon>
    </lineage>
</organism>
<dbReference type="InterPro" id="IPR024530">
    <property type="entry name" value="QSregVF_b"/>
</dbReference>
<accession>A0AAW7X6I7</accession>
<dbReference type="GeneID" id="98614543"/>
<sequence length="71" mass="8208">MLEKAHLLKIARTKMPFGKYGGRLLIDLPEEYLLWFQHKGWPQGELGTLLGITLEIKINGLEHIIEPLKEK</sequence>
<gene>
    <name evidence="1" type="ORF">Q4521_07710</name>
</gene>
<protein>
    <submittedName>
        <fullName evidence="1">DUF3820 family protein</fullName>
    </submittedName>
</protein>
<reference evidence="1" key="1">
    <citation type="submission" date="2023-07" db="EMBL/GenBank/DDBJ databases">
        <title>Genome content predicts the carbon catabolic preferences of heterotrophic bacteria.</title>
        <authorList>
            <person name="Gralka M."/>
        </authorList>
    </citation>
    <scope>NUCLEOTIDE SEQUENCE</scope>
    <source>
        <strain evidence="1">I3M17_2</strain>
    </source>
</reference>
<comment type="caution">
    <text evidence="1">The sequence shown here is derived from an EMBL/GenBank/DDBJ whole genome shotgun (WGS) entry which is preliminary data.</text>
</comment>
<dbReference type="EMBL" id="JAUOPB010000005">
    <property type="protein sequence ID" value="MDO6422356.1"/>
    <property type="molecule type" value="Genomic_DNA"/>
</dbReference>
<dbReference type="AlphaFoldDB" id="A0AAW7X6I7"/>
<proteinExistence type="predicted"/>
<evidence type="ECO:0000313" key="2">
    <source>
        <dbReference type="Proteomes" id="UP001169760"/>
    </source>
</evidence>
<dbReference type="RefSeq" id="WP_011469372.1">
    <property type="nucleotide sequence ID" value="NZ_CP123764.1"/>
</dbReference>
<dbReference type="Pfam" id="PF12843">
    <property type="entry name" value="QSregVF_b"/>
    <property type="match status" value="1"/>
</dbReference>
<dbReference type="Proteomes" id="UP001169760">
    <property type="component" value="Unassembled WGS sequence"/>
</dbReference>
<evidence type="ECO:0000313" key="1">
    <source>
        <dbReference type="EMBL" id="MDO6422356.1"/>
    </source>
</evidence>
<name>A0AAW7X6I7_9GAMM</name>